<evidence type="ECO:0000313" key="1">
    <source>
        <dbReference type="EMBL" id="KAK9500753.1"/>
    </source>
</evidence>
<dbReference type="EMBL" id="JAPXFL010000010">
    <property type="protein sequence ID" value="KAK9500753.1"/>
    <property type="molecule type" value="Genomic_DNA"/>
</dbReference>
<dbReference type="InterPro" id="IPR038901">
    <property type="entry name" value="HEXDC-like"/>
</dbReference>
<evidence type="ECO:0000313" key="2">
    <source>
        <dbReference type="Proteomes" id="UP001461498"/>
    </source>
</evidence>
<evidence type="ECO:0008006" key="3">
    <source>
        <dbReference type="Google" id="ProtNLM"/>
    </source>
</evidence>
<gene>
    <name evidence="1" type="ORF">O3M35_001953</name>
</gene>
<reference evidence="1 2" key="1">
    <citation type="submission" date="2022-12" db="EMBL/GenBank/DDBJ databases">
        <title>Chromosome-level genome assembly of true bugs.</title>
        <authorList>
            <person name="Ma L."/>
            <person name="Li H."/>
        </authorList>
    </citation>
    <scope>NUCLEOTIDE SEQUENCE [LARGE SCALE GENOMIC DNA]</scope>
    <source>
        <strain evidence="1">Lab_2022b</strain>
    </source>
</reference>
<dbReference type="Gene3D" id="3.20.20.80">
    <property type="entry name" value="Glycosidases"/>
    <property type="match status" value="1"/>
</dbReference>
<protein>
    <recommendedName>
        <fullName evidence="3">Beta-N-acetylhexosaminidase</fullName>
    </recommendedName>
</protein>
<dbReference type="GO" id="GO:0015929">
    <property type="term" value="F:hexosaminidase activity"/>
    <property type="evidence" value="ECO:0007669"/>
    <property type="project" value="InterPro"/>
</dbReference>
<proteinExistence type="predicted"/>
<dbReference type="Proteomes" id="UP001461498">
    <property type="component" value="Unassembled WGS sequence"/>
</dbReference>
<dbReference type="SUPFAM" id="SSF51445">
    <property type="entry name" value="(Trans)glycosidases"/>
    <property type="match status" value="1"/>
</dbReference>
<dbReference type="CDD" id="cd06565">
    <property type="entry name" value="GH20_GcnA-like"/>
    <property type="match status" value="1"/>
</dbReference>
<keyword evidence="2" id="KW-1185">Reference proteome</keyword>
<dbReference type="AlphaFoldDB" id="A0AAW1CSL9"/>
<name>A0AAW1CSL9_9HEMI</name>
<accession>A0AAW1CSL9</accession>
<dbReference type="PANTHER" id="PTHR21040">
    <property type="entry name" value="BCDNA.GH04120"/>
    <property type="match status" value="1"/>
</dbReference>
<dbReference type="PANTHER" id="PTHR21040:SF8">
    <property type="entry name" value="BCDNA.GH04120"/>
    <property type="match status" value="1"/>
</dbReference>
<comment type="caution">
    <text evidence="1">The sequence shown here is derived from an EMBL/GenBank/DDBJ whole genome shotgun (WGS) entry which is preliminary data.</text>
</comment>
<sequence length="477" mass="54471">MEERSVLGNHRLVHLDLKRAPIKVDYLEKLFPVLREWGATGLLIEWEDTFPYTGDISIIGSLGPNGVGYKEDEIDRIYKLAEENELIIIPLVQTFGHLEFVLRHEKWTYLREISKFPSSICPSHPDSLRLITTMIDQVIKKTPKLPNYFHIGADEVWHLGVCSICSDLDRPYLLLNHIISVLGHIKEKYPGIRPIMWDDMLRTVPTEIIKEFTLGNLVDPMVWFYEPAQYFQIPPGLWEKYADCFGKLWIASAFKGATGPCQVLPVIQHHVSNHEQWLATVSKLEGINVLGIAITGWSRYDHYATLCELLPAALPSLALCLKICTEGTYNETIYNDITKSLGYTKVPLLLNPFPRPQAVAVELNFPGWKVATGVEWFANLKGKHMTLISSDQVGAWMNPWQLKHNFINPMQIQGFVSAAFELGKEWDALEAYMLKHMSDIYFDATIDEWLVTLVHPPKNEIKQLVKAGNKVLENPNR</sequence>
<dbReference type="InterPro" id="IPR017853">
    <property type="entry name" value="GH"/>
</dbReference>
<organism evidence="1 2">
    <name type="scientific">Rhynocoris fuscipes</name>
    <dbReference type="NCBI Taxonomy" id="488301"/>
    <lineage>
        <taxon>Eukaryota</taxon>
        <taxon>Metazoa</taxon>
        <taxon>Ecdysozoa</taxon>
        <taxon>Arthropoda</taxon>
        <taxon>Hexapoda</taxon>
        <taxon>Insecta</taxon>
        <taxon>Pterygota</taxon>
        <taxon>Neoptera</taxon>
        <taxon>Paraneoptera</taxon>
        <taxon>Hemiptera</taxon>
        <taxon>Heteroptera</taxon>
        <taxon>Panheteroptera</taxon>
        <taxon>Cimicomorpha</taxon>
        <taxon>Reduviidae</taxon>
        <taxon>Harpactorinae</taxon>
        <taxon>Harpactorini</taxon>
        <taxon>Rhynocoris</taxon>
    </lineage>
</organism>